<dbReference type="Proteomes" id="UP000018688">
    <property type="component" value="Unassembled WGS sequence"/>
</dbReference>
<reference evidence="2 3" key="1">
    <citation type="submission" date="2013-10" db="EMBL/GenBank/DDBJ databases">
        <title>The Genome Sequence of Helicobacter canis NCTC 12740.</title>
        <authorList>
            <consortium name="The Broad Institute Genomics Platform"/>
            <person name="Earl A."/>
            <person name="Fox J.G."/>
            <person name="Shen Z."/>
            <person name="Young S.K."/>
            <person name="Zeng Q."/>
            <person name="Gargeya S."/>
            <person name="Fitzgerald M."/>
            <person name="Abouelleil A."/>
            <person name="Alvarado L."/>
            <person name="Chapman S.B."/>
            <person name="Gainer-Dewar J."/>
            <person name="Goldberg J."/>
            <person name="Griggs A."/>
            <person name="Gujja S."/>
            <person name="Hansen M."/>
            <person name="Howarth C."/>
            <person name="Imamovic A."/>
            <person name="Ireland A."/>
            <person name="Larimer J."/>
            <person name="McCowan C."/>
            <person name="Murphy C."/>
            <person name="Pearson M."/>
            <person name="Poon T.W."/>
            <person name="Priest M."/>
            <person name="Roberts A."/>
            <person name="Saif S."/>
            <person name="Shea T."/>
            <person name="Sykes S."/>
            <person name="Wortman J."/>
            <person name="Nusbaum C."/>
            <person name="Birren B."/>
        </authorList>
    </citation>
    <scope>NUCLEOTIDE SEQUENCE [LARGE SCALE GENOMIC DNA]</scope>
    <source>
        <strain evidence="2 3">NCTC 12740</strain>
    </source>
</reference>
<dbReference type="STRING" id="1357399.HMPREF2087_00243"/>
<protein>
    <recommendedName>
        <fullName evidence="4">Sulfatase-modifying factor enzyme domain-containing protein</fullName>
    </recommendedName>
</protein>
<accession>V8CKP3</accession>
<organism evidence="2 3">
    <name type="scientific">Helicobacter canis NCTC 12740</name>
    <dbReference type="NCBI Taxonomy" id="1357399"/>
    <lineage>
        <taxon>Bacteria</taxon>
        <taxon>Pseudomonadati</taxon>
        <taxon>Campylobacterota</taxon>
        <taxon>Epsilonproteobacteria</taxon>
        <taxon>Campylobacterales</taxon>
        <taxon>Helicobacteraceae</taxon>
        <taxon>Helicobacter</taxon>
    </lineage>
</organism>
<dbReference type="RefSeq" id="WP_023929150.1">
    <property type="nucleotide sequence ID" value="NZ_KI669458.1"/>
</dbReference>
<gene>
    <name evidence="2" type="ORF">HMPREF2087_00243</name>
</gene>
<feature type="compositionally biased region" description="Low complexity" evidence="1">
    <location>
        <begin position="126"/>
        <end position="145"/>
    </location>
</feature>
<evidence type="ECO:0008006" key="4">
    <source>
        <dbReference type="Google" id="ProtNLM"/>
    </source>
</evidence>
<dbReference type="HOGENOM" id="CLU_369505_0_0_7"/>
<evidence type="ECO:0000313" key="3">
    <source>
        <dbReference type="Proteomes" id="UP000018688"/>
    </source>
</evidence>
<evidence type="ECO:0000256" key="1">
    <source>
        <dbReference type="SAM" id="MobiDB-lite"/>
    </source>
</evidence>
<comment type="caution">
    <text evidence="2">The sequence shown here is derived from an EMBL/GenBank/DDBJ whole genome shotgun (WGS) entry which is preliminary data.</text>
</comment>
<dbReference type="PATRIC" id="fig|1357399.3.peg.254"/>
<sequence>MPTTFTTQEQALIQTLKTSTTLTQEHLATHASGGQSKLLELLESVYDYSQMGNGVKDESKKQRVLKALQNALYQAGISTDDKANAFVSKLTQARTFDPTHQESGQESAPESQENQENGGDTQENGQDSQDTAPDSSDSQDQTQDQAPPPSEQDTQANATNIAHRQEILDKLKELGAQAKSAEDLAYILKSFFELNTDRLERVAQAKATLLQKAQELASTATSARDLYLLGKYTQTLGENPPTTPAISFSHQELLKLASGQLTISPSHSDTHGSNLTYELELTNLSAQATKDLQAGTYTLTAINAARDTQATIKARAISPTGAASAWSAPINIAIKAAVFAGFIENIDTNKSKRINTGTQEDTLWLDKVQERLNERSNDDPVTKFFDRADMPHSHIKRYALKNDGTLELLPEDATLESDSMQKYLDNATYQCVSKIPDHYVIDVEFEFNAQSYLLKLTSLAPFSYDLNKAGYQGYSNLQGRASDKAGILSSVKVEGFYLGSWESVSLGGMEGSFFVRSSPKPTNNQTREWFRSRTQSFTRGMKIQNHHEREAIALLYCIERGYMGSTADSKNTDQSKWSIHSWNTSAQNANSLYPAAHFGYGNKTISIPVSSSDKRAQAHIYRGICNLAGNVWEFLDGCFLNDKLLYLATHEQDYSDTTSPTTYTNTGKVVNITSGQQVKRVFAGTMIPKSTDGGTSSNGTTDGGWIADGVRLLIHSGSLYDSAHAGVLCWVGNVAFSYAIWYIGSRPCFKDPT</sequence>
<feature type="compositionally biased region" description="Polar residues" evidence="1">
    <location>
        <begin position="101"/>
        <end position="125"/>
    </location>
</feature>
<feature type="region of interest" description="Disordered" evidence="1">
    <location>
        <begin position="96"/>
        <end position="154"/>
    </location>
</feature>
<proteinExistence type="predicted"/>
<dbReference type="AlphaFoldDB" id="V8CKP3"/>
<dbReference type="OrthoDB" id="5331219at2"/>
<evidence type="ECO:0000313" key="2">
    <source>
        <dbReference type="EMBL" id="ETD27331.1"/>
    </source>
</evidence>
<dbReference type="EMBL" id="AZJJ01000001">
    <property type="protein sequence ID" value="ETD27331.1"/>
    <property type="molecule type" value="Genomic_DNA"/>
</dbReference>
<name>V8CKP3_9HELI</name>
<keyword evidence="3" id="KW-1185">Reference proteome</keyword>